<dbReference type="AlphaFoldDB" id="X1I6T3"/>
<evidence type="ECO:0000313" key="1">
    <source>
        <dbReference type="EMBL" id="GAH64955.1"/>
    </source>
</evidence>
<feature type="non-terminal residue" evidence="1">
    <location>
        <position position="1"/>
    </location>
</feature>
<organism evidence="1">
    <name type="scientific">marine sediment metagenome</name>
    <dbReference type="NCBI Taxonomy" id="412755"/>
    <lineage>
        <taxon>unclassified sequences</taxon>
        <taxon>metagenomes</taxon>
        <taxon>ecological metagenomes</taxon>
    </lineage>
</organism>
<sequence length="142" mass="15305">RARVGELIAVAPLARGEQQWRYGALRWLRADRDRGVEAGVELLSSQPLAVAVYALDAGGMSRAPIRGILIGAGGEARGGEQGILVPRPFVRDAVMLEVLRIDDAAADTMPRPVRVASYELLEAGLYQKIVLPDEALVRIVHG</sequence>
<name>X1I6T3_9ZZZZ</name>
<comment type="caution">
    <text evidence="1">The sequence shown here is derived from an EMBL/GenBank/DDBJ whole genome shotgun (WGS) entry which is preliminary data.</text>
</comment>
<accession>X1I6T3</accession>
<reference evidence="1" key="1">
    <citation type="journal article" date="2014" name="Front. Microbiol.">
        <title>High frequency of phylogenetically diverse reductive dehalogenase-homologous genes in deep subseafloor sedimentary metagenomes.</title>
        <authorList>
            <person name="Kawai M."/>
            <person name="Futagami T."/>
            <person name="Toyoda A."/>
            <person name="Takaki Y."/>
            <person name="Nishi S."/>
            <person name="Hori S."/>
            <person name="Arai W."/>
            <person name="Tsubouchi T."/>
            <person name="Morono Y."/>
            <person name="Uchiyama I."/>
            <person name="Ito T."/>
            <person name="Fujiyama A."/>
            <person name="Inagaki F."/>
            <person name="Takami H."/>
        </authorList>
    </citation>
    <scope>NUCLEOTIDE SEQUENCE</scope>
    <source>
        <strain evidence="1">Expedition CK06-06</strain>
    </source>
</reference>
<protein>
    <submittedName>
        <fullName evidence="1">Uncharacterized protein</fullName>
    </submittedName>
</protein>
<gene>
    <name evidence="1" type="ORF">S03H2_50398</name>
</gene>
<proteinExistence type="predicted"/>
<dbReference type="EMBL" id="BARU01031905">
    <property type="protein sequence ID" value="GAH64955.1"/>
    <property type="molecule type" value="Genomic_DNA"/>
</dbReference>